<dbReference type="InterPro" id="IPR050469">
    <property type="entry name" value="Diguanylate_Cyclase"/>
</dbReference>
<dbReference type="CDD" id="cd06225">
    <property type="entry name" value="HAMP"/>
    <property type="match status" value="1"/>
</dbReference>
<dbReference type="InterPro" id="IPR003660">
    <property type="entry name" value="HAMP_dom"/>
</dbReference>
<dbReference type="GO" id="GO:0007165">
    <property type="term" value="P:signal transduction"/>
    <property type="evidence" value="ECO:0007669"/>
    <property type="project" value="InterPro"/>
</dbReference>
<reference evidence="10" key="1">
    <citation type="submission" date="2021-01" db="EMBL/GenBank/DDBJ databases">
        <title>Genomic Encyclopedia of Type Strains, Phase IV (KMG-IV): sequencing the most valuable type-strain genomes for metagenomic binning, comparative biology and taxonomic classification.</title>
        <authorList>
            <person name="Goeker M."/>
        </authorList>
    </citation>
    <scope>NUCLEOTIDE SEQUENCE</scope>
    <source>
        <strain evidence="10">DSM 23230</strain>
    </source>
</reference>
<dbReference type="SMART" id="SM00304">
    <property type="entry name" value="HAMP"/>
    <property type="match status" value="1"/>
</dbReference>
<dbReference type="SUPFAM" id="SSF55073">
    <property type="entry name" value="Nucleotide cyclase"/>
    <property type="match status" value="1"/>
</dbReference>
<dbReference type="InterPro" id="IPR043128">
    <property type="entry name" value="Rev_trsase/Diguanyl_cyclase"/>
</dbReference>
<evidence type="ECO:0000259" key="8">
    <source>
        <dbReference type="PROSITE" id="PS50885"/>
    </source>
</evidence>
<dbReference type="PROSITE" id="PS50885">
    <property type="entry name" value="HAMP"/>
    <property type="match status" value="1"/>
</dbReference>
<feature type="coiled-coil region" evidence="6">
    <location>
        <begin position="377"/>
        <end position="436"/>
    </location>
</feature>
<keyword evidence="5 7" id="KW-0472">Membrane</keyword>
<dbReference type="PANTHER" id="PTHR45138:SF9">
    <property type="entry name" value="DIGUANYLATE CYCLASE DGCM-RELATED"/>
    <property type="match status" value="1"/>
</dbReference>
<dbReference type="SUPFAM" id="SSF158472">
    <property type="entry name" value="HAMP domain-like"/>
    <property type="match status" value="1"/>
</dbReference>
<dbReference type="NCBIfam" id="TIGR00254">
    <property type="entry name" value="GGDEF"/>
    <property type="match status" value="1"/>
</dbReference>
<dbReference type="SMART" id="SM00267">
    <property type="entry name" value="GGDEF"/>
    <property type="match status" value="1"/>
</dbReference>
<sequence length="569" mass="65707">MKIKTKVIVVFLVSSLGLVGIIGLINIYQSNKIIRNEVEEKLFYLAQSHGNRIDQSLEKVNQMGNHFSTSIINLTDLDRIQKDKEYFLNYKRNEMDNLVKNFARLDDTFGAYFYFNPNLLGEAHDVWYRKTETGTYKKQPEAPKEYYSRSYPWNHIQGKYSNVNMDWYYEPIDKGRAVWSDLYGDWVDDSVRTLSYTKAVYKDNTLLGVAGMDINFNKIRKAIEKIEVYDNGYAFLLDKDYNFLVHPEYSKYEKLDNLVNEKVFKHLSENKNGILNYSLGGPKLVVAYTELLNGWTLCVAVPREEIFAERFQLIYLIGGLIIISGFIALLLSHLLKDKIFNPVEKAVGYCQQVAEGDFSFTIDENFLNRKDEVGDLAKGLKSIKANLQDMIQDLKDKNQRLKKVSIIDQLTGIYNRRKLESILEELREQTLRYNKEFAIIILDLDHFSDINDNFGHLEGDHVLEKVASLIQENIREVDSCGRWGGEEFLIICPEVGLEDSYKLATRLRKLISEADFSPVPKVTASFGVASYLKGDEIDTIIERADKGLYKAKELGRNREETIQEKMGEL</sequence>
<dbReference type="Gene3D" id="3.30.70.270">
    <property type="match status" value="1"/>
</dbReference>
<dbReference type="InterPro" id="IPR029787">
    <property type="entry name" value="Nucleotide_cyclase"/>
</dbReference>
<keyword evidence="2" id="KW-1003">Cell membrane</keyword>
<evidence type="ECO:0000256" key="5">
    <source>
        <dbReference type="ARBA" id="ARBA00023136"/>
    </source>
</evidence>
<dbReference type="EMBL" id="JAFBDQ010000007">
    <property type="protein sequence ID" value="MBM7556775.1"/>
    <property type="molecule type" value="Genomic_DNA"/>
</dbReference>
<dbReference type="Proteomes" id="UP000774000">
    <property type="component" value="Unassembled WGS sequence"/>
</dbReference>
<dbReference type="InterPro" id="IPR000160">
    <property type="entry name" value="GGDEF_dom"/>
</dbReference>
<evidence type="ECO:0000256" key="6">
    <source>
        <dbReference type="SAM" id="Coils"/>
    </source>
</evidence>
<dbReference type="Pfam" id="PF02743">
    <property type="entry name" value="dCache_1"/>
    <property type="match status" value="1"/>
</dbReference>
<evidence type="ECO:0000256" key="1">
    <source>
        <dbReference type="ARBA" id="ARBA00004651"/>
    </source>
</evidence>
<evidence type="ECO:0000256" key="7">
    <source>
        <dbReference type="SAM" id="Phobius"/>
    </source>
</evidence>
<dbReference type="GO" id="GO:0005886">
    <property type="term" value="C:plasma membrane"/>
    <property type="evidence" value="ECO:0007669"/>
    <property type="project" value="UniProtKB-SubCell"/>
</dbReference>
<dbReference type="CDD" id="cd12912">
    <property type="entry name" value="PDC2_MCP_like"/>
    <property type="match status" value="1"/>
</dbReference>
<evidence type="ECO:0000313" key="11">
    <source>
        <dbReference type="Proteomes" id="UP000774000"/>
    </source>
</evidence>
<dbReference type="CDD" id="cd01949">
    <property type="entry name" value="GGDEF"/>
    <property type="match status" value="1"/>
</dbReference>
<feature type="domain" description="GGDEF" evidence="9">
    <location>
        <begin position="435"/>
        <end position="564"/>
    </location>
</feature>
<gene>
    <name evidence="10" type="ORF">JOC47_001626</name>
</gene>
<dbReference type="PANTHER" id="PTHR45138">
    <property type="entry name" value="REGULATORY COMPONENTS OF SENSORY TRANSDUCTION SYSTEM"/>
    <property type="match status" value="1"/>
</dbReference>
<dbReference type="GO" id="GO:0052621">
    <property type="term" value="F:diguanylate cyclase activity"/>
    <property type="evidence" value="ECO:0007669"/>
    <property type="project" value="TreeGrafter"/>
</dbReference>
<accession>A0A939BMK4</accession>
<keyword evidence="3 7" id="KW-0812">Transmembrane</keyword>
<dbReference type="InterPro" id="IPR033479">
    <property type="entry name" value="dCache_1"/>
</dbReference>
<feature type="transmembrane region" description="Helical" evidence="7">
    <location>
        <begin position="7"/>
        <end position="28"/>
    </location>
</feature>
<dbReference type="Pfam" id="PF00990">
    <property type="entry name" value="GGDEF"/>
    <property type="match status" value="1"/>
</dbReference>
<evidence type="ECO:0000256" key="4">
    <source>
        <dbReference type="ARBA" id="ARBA00022989"/>
    </source>
</evidence>
<dbReference type="Gene3D" id="6.10.340.10">
    <property type="match status" value="1"/>
</dbReference>
<keyword evidence="4 7" id="KW-1133">Transmembrane helix</keyword>
<dbReference type="FunFam" id="3.30.70.270:FF:000001">
    <property type="entry name" value="Diguanylate cyclase domain protein"/>
    <property type="match status" value="1"/>
</dbReference>
<comment type="subcellular location">
    <subcellularLocation>
        <location evidence="1">Cell membrane</location>
        <topology evidence="1">Multi-pass membrane protein</topology>
    </subcellularLocation>
</comment>
<feature type="domain" description="HAMP" evidence="8">
    <location>
        <begin position="337"/>
        <end position="392"/>
    </location>
</feature>
<evidence type="ECO:0000259" key="9">
    <source>
        <dbReference type="PROSITE" id="PS50887"/>
    </source>
</evidence>
<dbReference type="CDD" id="cd12913">
    <property type="entry name" value="PDC1_MCP_like"/>
    <property type="match status" value="1"/>
</dbReference>
<dbReference type="AlphaFoldDB" id="A0A939BMK4"/>
<protein>
    <submittedName>
        <fullName evidence="10">Diguanylate cyclase (GGDEF)-like protein</fullName>
    </submittedName>
</protein>
<keyword evidence="11" id="KW-1185">Reference proteome</keyword>
<dbReference type="PROSITE" id="PS50887">
    <property type="entry name" value="GGDEF"/>
    <property type="match status" value="1"/>
</dbReference>
<feature type="transmembrane region" description="Helical" evidence="7">
    <location>
        <begin position="313"/>
        <end position="335"/>
    </location>
</feature>
<evidence type="ECO:0000256" key="3">
    <source>
        <dbReference type="ARBA" id="ARBA00022692"/>
    </source>
</evidence>
<evidence type="ECO:0000313" key="10">
    <source>
        <dbReference type="EMBL" id="MBM7556775.1"/>
    </source>
</evidence>
<organism evidence="10 11">
    <name type="scientific">Halanaerobacter jeridensis</name>
    <dbReference type="NCBI Taxonomy" id="706427"/>
    <lineage>
        <taxon>Bacteria</taxon>
        <taxon>Bacillati</taxon>
        <taxon>Bacillota</taxon>
        <taxon>Clostridia</taxon>
        <taxon>Halanaerobiales</taxon>
        <taxon>Halobacteroidaceae</taxon>
        <taxon>Halanaerobacter</taxon>
    </lineage>
</organism>
<evidence type="ECO:0000256" key="2">
    <source>
        <dbReference type="ARBA" id="ARBA00022475"/>
    </source>
</evidence>
<proteinExistence type="predicted"/>
<keyword evidence="6" id="KW-0175">Coiled coil</keyword>
<name>A0A939BMK4_9FIRM</name>
<dbReference type="Gene3D" id="3.30.450.20">
    <property type="entry name" value="PAS domain"/>
    <property type="match status" value="1"/>
</dbReference>
<comment type="caution">
    <text evidence="10">The sequence shown here is derived from an EMBL/GenBank/DDBJ whole genome shotgun (WGS) entry which is preliminary data.</text>
</comment>